<feature type="region of interest" description="Disordered" evidence="1">
    <location>
        <begin position="133"/>
        <end position="183"/>
    </location>
</feature>
<evidence type="ECO:0000313" key="2">
    <source>
        <dbReference type="EMBL" id="KAK3364278.1"/>
    </source>
</evidence>
<evidence type="ECO:0000256" key="1">
    <source>
        <dbReference type="SAM" id="MobiDB-lite"/>
    </source>
</evidence>
<comment type="caution">
    <text evidence="2">The sequence shown here is derived from an EMBL/GenBank/DDBJ whole genome shotgun (WGS) entry which is preliminary data.</text>
</comment>
<gene>
    <name evidence="2" type="ORF">B0T25DRAFT_60644</name>
</gene>
<organism evidence="2 3">
    <name type="scientific">Lasiosphaeria hispida</name>
    <dbReference type="NCBI Taxonomy" id="260671"/>
    <lineage>
        <taxon>Eukaryota</taxon>
        <taxon>Fungi</taxon>
        <taxon>Dikarya</taxon>
        <taxon>Ascomycota</taxon>
        <taxon>Pezizomycotina</taxon>
        <taxon>Sordariomycetes</taxon>
        <taxon>Sordariomycetidae</taxon>
        <taxon>Sordariales</taxon>
        <taxon>Lasiosphaeriaceae</taxon>
        <taxon>Lasiosphaeria</taxon>
    </lineage>
</organism>
<dbReference type="Proteomes" id="UP001275084">
    <property type="component" value="Unassembled WGS sequence"/>
</dbReference>
<accession>A0AAJ0ML52</accession>
<proteinExistence type="predicted"/>
<sequence>MNKILPWEEIPGRLDDIFNKGLLRLGRDTPPQSKVKNAISFRYSANSFLGLEHLSFSSFIVLASVVGRSANILGFLSKKGIPDHLLQRLDKTPLPGTWWDYYLALFPSDSDDEAKLREQFMKEILNELSQYDLVPGNDGKQDNRQLVNQRDNPLVGGTLSTTTDTKDSVQHPPTVAQPPTRPYLPSIASMQLLVQPPTAQPLTGVQPQSPAVKMEFPIHLPPIGMQLPSISTNLQYSSTRSQCPSTNVHLPSTSATNAHLSPTNTQFSADIYLPSASMQLSQPPAGAQPQPPPTDMQDPADKQHSAARCRKRPTGDPSTSTSGPADPQSPLKQVKLDNASSPRHVTYLLTSANAISMKRVFPNSDRSRTFEEDCCWSPNARMYCFSDESFEVEVDLDPSSDIFEACCMARETFPGLKVFGRSRNLILLSSQGSVSQWCPTDMAHVLF</sequence>
<keyword evidence="3" id="KW-1185">Reference proteome</keyword>
<dbReference type="EMBL" id="JAUIQD010000001">
    <property type="protein sequence ID" value="KAK3364278.1"/>
    <property type="molecule type" value="Genomic_DNA"/>
</dbReference>
<protein>
    <submittedName>
        <fullName evidence="2">Uncharacterized protein</fullName>
    </submittedName>
</protein>
<feature type="region of interest" description="Disordered" evidence="1">
    <location>
        <begin position="279"/>
        <end position="337"/>
    </location>
</feature>
<reference evidence="2" key="2">
    <citation type="submission" date="2023-06" db="EMBL/GenBank/DDBJ databases">
        <authorList>
            <consortium name="Lawrence Berkeley National Laboratory"/>
            <person name="Haridas S."/>
            <person name="Hensen N."/>
            <person name="Bonometti L."/>
            <person name="Westerberg I."/>
            <person name="Brannstrom I.O."/>
            <person name="Guillou S."/>
            <person name="Cros-Aarteil S."/>
            <person name="Calhoun S."/>
            <person name="Kuo A."/>
            <person name="Mondo S."/>
            <person name="Pangilinan J."/>
            <person name="Riley R."/>
            <person name="Labutti K."/>
            <person name="Andreopoulos B."/>
            <person name="Lipzen A."/>
            <person name="Chen C."/>
            <person name="Yanf M."/>
            <person name="Daum C."/>
            <person name="Ng V."/>
            <person name="Clum A."/>
            <person name="Steindorff A."/>
            <person name="Ohm R."/>
            <person name="Martin F."/>
            <person name="Silar P."/>
            <person name="Natvig D."/>
            <person name="Lalanne C."/>
            <person name="Gautier V."/>
            <person name="Ament-Velasquez S.L."/>
            <person name="Kruys A."/>
            <person name="Hutchinson M.I."/>
            <person name="Powell A.J."/>
            <person name="Barry K."/>
            <person name="Miller A.N."/>
            <person name="Grigoriev I.V."/>
            <person name="Debuchy R."/>
            <person name="Gladieux P."/>
            <person name="Thoren M.H."/>
            <person name="Johannesson H."/>
        </authorList>
    </citation>
    <scope>NUCLEOTIDE SEQUENCE</scope>
    <source>
        <strain evidence="2">CBS 955.72</strain>
    </source>
</reference>
<dbReference type="AlphaFoldDB" id="A0AAJ0ML52"/>
<reference evidence="2" key="1">
    <citation type="journal article" date="2023" name="Mol. Phylogenet. Evol.">
        <title>Genome-scale phylogeny and comparative genomics of the fungal order Sordariales.</title>
        <authorList>
            <person name="Hensen N."/>
            <person name="Bonometti L."/>
            <person name="Westerberg I."/>
            <person name="Brannstrom I.O."/>
            <person name="Guillou S."/>
            <person name="Cros-Aarteil S."/>
            <person name="Calhoun S."/>
            <person name="Haridas S."/>
            <person name="Kuo A."/>
            <person name="Mondo S."/>
            <person name="Pangilinan J."/>
            <person name="Riley R."/>
            <person name="LaButti K."/>
            <person name="Andreopoulos B."/>
            <person name="Lipzen A."/>
            <person name="Chen C."/>
            <person name="Yan M."/>
            <person name="Daum C."/>
            <person name="Ng V."/>
            <person name="Clum A."/>
            <person name="Steindorff A."/>
            <person name="Ohm R.A."/>
            <person name="Martin F."/>
            <person name="Silar P."/>
            <person name="Natvig D.O."/>
            <person name="Lalanne C."/>
            <person name="Gautier V."/>
            <person name="Ament-Velasquez S.L."/>
            <person name="Kruys A."/>
            <person name="Hutchinson M.I."/>
            <person name="Powell A.J."/>
            <person name="Barry K."/>
            <person name="Miller A.N."/>
            <person name="Grigoriev I.V."/>
            <person name="Debuchy R."/>
            <person name="Gladieux P."/>
            <person name="Hiltunen Thoren M."/>
            <person name="Johannesson H."/>
        </authorList>
    </citation>
    <scope>NUCLEOTIDE SEQUENCE</scope>
    <source>
        <strain evidence="2">CBS 955.72</strain>
    </source>
</reference>
<feature type="region of interest" description="Disordered" evidence="1">
    <location>
        <begin position="236"/>
        <end position="262"/>
    </location>
</feature>
<name>A0AAJ0ML52_9PEZI</name>
<evidence type="ECO:0000313" key="3">
    <source>
        <dbReference type="Proteomes" id="UP001275084"/>
    </source>
</evidence>